<organism evidence="4 5">
    <name type="scientific">Leishmania enriettii</name>
    <dbReference type="NCBI Taxonomy" id="5663"/>
    <lineage>
        <taxon>Eukaryota</taxon>
        <taxon>Discoba</taxon>
        <taxon>Euglenozoa</taxon>
        <taxon>Kinetoplastea</taxon>
        <taxon>Metakinetoplastina</taxon>
        <taxon>Trypanosomatida</taxon>
        <taxon>Trypanosomatidae</taxon>
        <taxon>Leishmaniinae</taxon>
        <taxon>Leishmania</taxon>
    </lineage>
</organism>
<evidence type="ECO:0000313" key="4">
    <source>
        <dbReference type="EMBL" id="KAG5479549.1"/>
    </source>
</evidence>
<dbReference type="PANTHER" id="PTHR37562">
    <property type="entry name" value="C3H1-TYPE DOMAIN-CONTAINING PROTEIN-RELATED"/>
    <property type="match status" value="1"/>
</dbReference>
<dbReference type="RefSeq" id="XP_067693078.1">
    <property type="nucleotide sequence ID" value="XM_067835045.1"/>
</dbReference>
<feature type="domain" description="C3H1-type" evidence="3">
    <location>
        <begin position="262"/>
        <end position="290"/>
    </location>
</feature>
<feature type="zinc finger region" description="C3H1-type" evidence="1">
    <location>
        <begin position="89"/>
        <end position="117"/>
    </location>
</feature>
<feature type="compositionally biased region" description="Polar residues" evidence="2">
    <location>
        <begin position="372"/>
        <end position="382"/>
    </location>
</feature>
<feature type="zinc finger region" description="C3H1-type" evidence="1">
    <location>
        <begin position="262"/>
        <end position="290"/>
    </location>
</feature>
<evidence type="ECO:0000256" key="2">
    <source>
        <dbReference type="SAM" id="MobiDB-lite"/>
    </source>
</evidence>
<feature type="region of interest" description="Disordered" evidence="2">
    <location>
        <begin position="304"/>
        <end position="382"/>
    </location>
</feature>
<sequence>MSAHSSTNWRLKKLRCKKWDTIQIPFIDDLEALTEREIQNMPLPSGFCIRFLCHDMKHVFTVASNHVRITRGTLDYLHDYNQLGPNKSRTKLFVCSQYNKAKKCMNGSLCREVHCVLNVEDAQDALRHQVPSNATGAPNLVTLAPAEDIVAKRLNEPPVAGNSVSAVSIVENTNPLDSIIGGGGATDGVVSFYMPDQLVLRHTLHTRWTSTKMYPTLPSGVEFRVALPNTPTPVDAYDSSLLFVTRGAQEYFNLCKRNEQPTVTMQHCAHYSKNGICCFGEDCQFVHVVHFKFRDRADNTASDVDALSMGSSGTNSEPSRHRNVRRIGATTDETPLNVSVPCKKTVDSKVSSRSSSSHRELSNPHQKALPKPSSNGLNTPSSHVFVPSTSAWPAVGAAPSNASAPRSLHPPQSQHFTPDSIIVPAIPSPSSPPMSQSYMFMQGFNGHCYIVPQSATSMPPAIQLAPSQPLYVMAMPFHKR</sequence>
<dbReference type="OrthoDB" id="278350at2759"/>
<dbReference type="Proteomes" id="UP000674179">
    <property type="component" value="Chromosome 22"/>
</dbReference>
<name>A0A836GT10_LEIEN</name>
<accession>A0A836GT10</accession>
<gene>
    <name evidence="4" type="ORF">CUR178_03310</name>
</gene>
<comment type="caution">
    <text evidence="4">The sequence shown here is derived from an EMBL/GenBank/DDBJ whole genome shotgun (WGS) entry which is preliminary data.</text>
</comment>
<dbReference type="GO" id="GO:0008270">
    <property type="term" value="F:zinc ion binding"/>
    <property type="evidence" value="ECO:0007669"/>
    <property type="project" value="UniProtKB-KW"/>
</dbReference>
<feature type="domain" description="C3H1-type" evidence="3">
    <location>
        <begin position="89"/>
        <end position="117"/>
    </location>
</feature>
<reference evidence="4 5" key="1">
    <citation type="submission" date="2021-02" db="EMBL/GenBank/DDBJ databases">
        <title>Leishmania (Mundinia) enrietti genome sequencing and assembly.</title>
        <authorList>
            <person name="Almutairi H."/>
            <person name="Gatherer D."/>
        </authorList>
    </citation>
    <scope>NUCLEOTIDE SEQUENCE [LARGE SCALE GENOMIC DNA]</scope>
    <source>
        <strain evidence="4">CUR178</strain>
    </source>
</reference>
<keyword evidence="1" id="KW-0862">Zinc</keyword>
<dbReference type="EMBL" id="JAFHKP010000022">
    <property type="protein sequence ID" value="KAG5479549.1"/>
    <property type="molecule type" value="Genomic_DNA"/>
</dbReference>
<dbReference type="AlphaFoldDB" id="A0A836GT10"/>
<evidence type="ECO:0000256" key="1">
    <source>
        <dbReference type="PROSITE-ProRule" id="PRU00723"/>
    </source>
</evidence>
<dbReference type="InterPro" id="IPR000571">
    <property type="entry name" value="Znf_CCCH"/>
</dbReference>
<evidence type="ECO:0000259" key="3">
    <source>
        <dbReference type="PROSITE" id="PS50103"/>
    </source>
</evidence>
<dbReference type="PROSITE" id="PS50103">
    <property type="entry name" value="ZF_C3H1"/>
    <property type="match status" value="2"/>
</dbReference>
<dbReference type="SMART" id="SM00356">
    <property type="entry name" value="ZnF_C3H1"/>
    <property type="match status" value="2"/>
</dbReference>
<keyword evidence="1" id="KW-0863">Zinc-finger</keyword>
<proteinExistence type="predicted"/>
<protein>
    <recommendedName>
        <fullName evidence="3">C3H1-type domain-containing protein</fullName>
    </recommendedName>
</protein>
<dbReference type="PANTHER" id="PTHR37562:SF5">
    <property type="entry name" value="C3H1-TYPE DOMAIN-CONTAINING PROTEIN"/>
    <property type="match status" value="1"/>
</dbReference>
<evidence type="ECO:0000313" key="5">
    <source>
        <dbReference type="Proteomes" id="UP000674179"/>
    </source>
</evidence>
<keyword evidence="1" id="KW-0479">Metal-binding</keyword>
<keyword evidence="5" id="KW-1185">Reference proteome</keyword>
<dbReference type="GeneID" id="94170555"/>
<dbReference type="KEGG" id="lenr:94170555"/>